<evidence type="ECO:0000313" key="3">
    <source>
        <dbReference type="EMBL" id="KAK3082822.1"/>
    </source>
</evidence>
<feature type="repeat" description="ANK" evidence="1">
    <location>
        <begin position="825"/>
        <end position="857"/>
    </location>
</feature>
<feature type="repeat" description="ANK" evidence="1">
    <location>
        <begin position="740"/>
        <end position="772"/>
    </location>
</feature>
<dbReference type="PRINTS" id="PR01415">
    <property type="entry name" value="ANKYRIN"/>
</dbReference>
<sequence length="1179" mass="133028">MSKKDDSDYYCKFCALQSEGIDVDWSDSEEEFKIGELITELKQKSDKDNVNYICRKHLSLANSFKMSTRSRSPRNFSQTYSANDLRPQGRTYRPREYRPREYRHNIKTMDSKRPRSKSEERLSQIDERKSTKEQLFSRHNSEKMKDKKFTKGSSSSSVIEYENCMDCSCQGYHKHKVSQAEFCPELNNDETLSTLEKTLKLSEDLNEFNEKHLNICNTFWYPALSMCDYTNGDKKLEFASLWQRGVALRDILRDGVQNTALRVALEEMTVMSLVCGPVELVQSLVDLGLVRLQSILEDGAGLLHYACLFRQPTLVSWLTGIGIPADSKDKNGDFPDQCCFCPQLRKQLPQKYLHQQGVHLATRVLSLQPSIQDKDAIFKMATSPRRLYDLQKKLQMFEFNVNTECDSSGNFLIHTAVAGGICQLPLIMSLVRLQNADIELCNSSGMTPLMIAAMEGSTILCEVLMCIFGADPNKSNVHTGKYALHYAVANKHVNIISCLLRRGADFNREDYNGCRPDDQGHRYDNMFDCLDIISTARKQRIERLANIVKEGNLDIKELWETDLVITDDDDLTLLMIAARANSVVNLKILLQVCKEKVIDAQYFEPSYYSGSEDICTGMTALSMAARMGHADIVYTLMKEGARCSIKDINGMTALQLAVHYNHEECVEILLGFFPEAYTGIFAAMNVCKKTSIHTKLDKAWHRRQDEIVSSSMLECCLYGKAEELYCVIEDGDKIDMKTGNGSWPLYLAVENGHLDVVKLLCERGADIRKKRSPSGFTVLHAAAKIGHADIMDFLLDLCRPLGHAPTVSKYSHYHRGLDINATDSDGKTALQLAAEKGYMRVVKSLLLHGATTALLDSTGQLFTLSEYGGVWNEIESSRQRHANHVFNFITQKSKKSFLALVKIWLPGFDHNLRDKNGDTPLMVASKYGREEILQFLLQSAVYPQDTDQDDDCISMLSDADSGVLDTTTGYYKPPSSYRDGKAINLDLYFRMEPETVTSRLENLLNDVEKPKGLSIYHDGLVSHVCALNFIDGCNVIHRALQGGDNPKIIKALLMADSTCINMQSMEGLTPLHLACELKRKKSLDVLVATEGIDLNLLTLDGKLAEEMTSSKAIIKIVQNARKGLPVRPRQYVNHMEDSSMAGSFTDYNVMSPPSTQRASTVNFEKVQMRFEAMKRQRKD</sequence>
<gene>
    <name evidence="3" type="ORF">FSP39_006354</name>
</gene>
<feature type="compositionally biased region" description="Basic and acidic residues" evidence="2">
    <location>
        <begin position="93"/>
        <end position="149"/>
    </location>
</feature>
<reference evidence="3" key="1">
    <citation type="submission" date="2019-08" db="EMBL/GenBank/DDBJ databases">
        <title>The improved chromosome-level genome for the pearl oyster Pinctada fucata martensii using PacBio sequencing and Hi-C.</title>
        <authorList>
            <person name="Zheng Z."/>
        </authorList>
    </citation>
    <scope>NUCLEOTIDE SEQUENCE</scope>
    <source>
        <strain evidence="3">ZZ-2019</strain>
        <tissue evidence="3">Adductor muscle</tissue>
    </source>
</reference>
<name>A0AA88XTU7_PINIB</name>
<feature type="repeat" description="ANK" evidence="1">
    <location>
        <begin position="479"/>
        <end position="511"/>
    </location>
</feature>
<dbReference type="Pfam" id="PF12796">
    <property type="entry name" value="Ank_2"/>
    <property type="match status" value="3"/>
</dbReference>
<dbReference type="Gene3D" id="1.25.40.20">
    <property type="entry name" value="Ankyrin repeat-containing domain"/>
    <property type="match status" value="5"/>
</dbReference>
<dbReference type="PROSITE" id="PS50297">
    <property type="entry name" value="ANK_REP_REGION"/>
    <property type="match status" value="6"/>
</dbReference>
<dbReference type="SUPFAM" id="SSF48403">
    <property type="entry name" value="Ankyrin repeat"/>
    <property type="match status" value="3"/>
</dbReference>
<dbReference type="Pfam" id="PF00023">
    <property type="entry name" value="Ank"/>
    <property type="match status" value="2"/>
</dbReference>
<feature type="region of interest" description="Disordered" evidence="2">
    <location>
        <begin position="65"/>
        <end position="152"/>
    </location>
</feature>
<dbReference type="AlphaFoldDB" id="A0AA88XTU7"/>
<feature type="repeat" description="ANK" evidence="1">
    <location>
        <begin position="616"/>
        <end position="648"/>
    </location>
</feature>
<keyword evidence="1" id="KW-0040">ANK repeat</keyword>
<keyword evidence="4" id="KW-1185">Reference proteome</keyword>
<feature type="compositionally biased region" description="Polar residues" evidence="2">
    <location>
        <begin position="65"/>
        <end position="82"/>
    </location>
</feature>
<evidence type="ECO:0000256" key="1">
    <source>
        <dbReference type="PROSITE-ProRule" id="PRU00023"/>
    </source>
</evidence>
<dbReference type="SMART" id="SM00248">
    <property type="entry name" value="ANK"/>
    <property type="match status" value="12"/>
</dbReference>
<dbReference type="InterPro" id="IPR002110">
    <property type="entry name" value="Ankyrin_rpt"/>
</dbReference>
<feature type="repeat" description="ANK" evidence="1">
    <location>
        <begin position="774"/>
        <end position="796"/>
    </location>
</feature>
<dbReference type="InterPro" id="IPR036770">
    <property type="entry name" value="Ankyrin_rpt-contain_sf"/>
</dbReference>
<dbReference type="EMBL" id="VSWD01000014">
    <property type="protein sequence ID" value="KAK3082822.1"/>
    <property type="molecule type" value="Genomic_DNA"/>
</dbReference>
<dbReference type="PROSITE" id="PS50088">
    <property type="entry name" value="ANK_REPEAT"/>
    <property type="match status" value="6"/>
</dbReference>
<dbReference type="PANTHER" id="PTHR24121:SF23">
    <property type="entry name" value="NO MECHANORECEPTOR POTENTIAL C, ISOFORM H"/>
    <property type="match status" value="1"/>
</dbReference>
<protein>
    <submittedName>
        <fullName evidence="3">Uncharacterized protein</fullName>
    </submittedName>
</protein>
<accession>A0AA88XTU7</accession>
<proteinExistence type="predicted"/>
<evidence type="ECO:0000256" key="2">
    <source>
        <dbReference type="SAM" id="MobiDB-lite"/>
    </source>
</evidence>
<dbReference type="PANTHER" id="PTHR24121">
    <property type="entry name" value="NO MECHANORECEPTOR POTENTIAL C, ISOFORM D-RELATED"/>
    <property type="match status" value="1"/>
</dbReference>
<evidence type="ECO:0000313" key="4">
    <source>
        <dbReference type="Proteomes" id="UP001186944"/>
    </source>
</evidence>
<comment type="caution">
    <text evidence="3">The sequence shown here is derived from an EMBL/GenBank/DDBJ whole genome shotgun (WGS) entry which is preliminary data.</text>
</comment>
<feature type="repeat" description="ANK" evidence="1">
    <location>
        <begin position="916"/>
        <end position="948"/>
    </location>
</feature>
<organism evidence="3 4">
    <name type="scientific">Pinctada imbricata</name>
    <name type="common">Atlantic pearl-oyster</name>
    <name type="synonym">Pinctada martensii</name>
    <dbReference type="NCBI Taxonomy" id="66713"/>
    <lineage>
        <taxon>Eukaryota</taxon>
        <taxon>Metazoa</taxon>
        <taxon>Spiralia</taxon>
        <taxon>Lophotrochozoa</taxon>
        <taxon>Mollusca</taxon>
        <taxon>Bivalvia</taxon>
        <taxon>Autobranchia</taxon>
        <taxon>Pteriomorphia</taxon>
        <taxon>Pterioida</taxon>
        <taxon>Pterioidea</taxon>
        <taxon>Pteriidae</taxon>
        <taxon>Pinctada</taxon>
    </lineage>
</organism>
<dbReference type="Proteomes" id="UP001186944">
    <property type="component" value="Unassembled WGS sequence"/>
</dbReference>